<dbReference type="AlphaFoldDB" id="U6GT68"/>
<gene>
    <name evidence="1" type="ORF">EAH_00038190</name>
</gene>
<accession>U6GT68</accession>
<dbReference type="RefSeq" id="XP_013247425.1">
    <property type="nucleotide sequence ID" value="XM_013391971.1"/>
</dbReference>
<keyword evidence="2" id="KW-1185">Reference proteome</keyword>
<dbReference type="VEuPathDB" id="ToxoDB:EAH_00038190"/>
<organism evidence="1 2">
    <name type="scientific">Eimeria acervulina</name>
    <name type="common">Coccidian parasite</name>
    <dbReference type="NCBI Taxonomy" id="5801"/>
    <lineage>
        <taxon>Eukaryota</taxon>
        <taxon>Sar</taxon>
        <taxon>Alveolata</taxon>
        <taxon>Apicomplexa</taxon>
        <taxon>Conoidasida</taxon>
        <taxon>Coccidia</taxon>
        <taxon>Eucoccidiorida</taxon>
        <taxon>Eimeriorina</taxon>
        <taxon>Eimeriidae</taxon>
        <taxon>Eimeria</taxon>
    </lineage>
</organism>
<proteinExistence type="predicted"/>
<name>U6GT68_EIMAC</name>
<dbReference type="OrthoDB" id="360147at2759"/>
<protein>
    <submittedName>
        <fullName evidence="1">Uncharacterized protein</fullName>
    </submittedName>
</protein>
<dbReference type="OMA" id="EMQHITQ"/>
<sequence length="101" mass="11620">MAVSKLLEMQHITQYRAVLSQEDVDAIAQYDADLARKAQIAVDEGLAVNFQDLEYFDRPEFVDAFKKEKEILKNIREEVLSAPKGQYSKPKSLDEYQLPRA</sequence>
<evidence type="ECO:0000313" key="2">
    <source>
        <dbReference type="Proteomes" id="UP000018050"/>
    </source>
</evidence>
<reference evidence="1" key="1">
    <citation type="submission" date="2013-10" db="EMBL/GenBank/DDBJ databases">
        <title>Genomic analysis of the causative agents of coccidiosis in chickens.</title>
        <authorList>
            <person name="Reid A.J."/>
            <person name="Blake D."/>
            <person name="Billington K."/>
            <person name="Browne H."/>
            <person name="Dunn M."/>
            <person name="Hung S."/>
            <person name="Kawahara F."/>
            <person name="Miranda-Saavedra D."/>
            <person name="Mourier T."/>
            <person name="Nagra H."/>
            <person name="Otto T.D."/>
            <person name="Rawlings N."/>
            <person name="Sanchez A."/>
            <person name="Sanders M."/>
            <person name="Subramaniam C."/>
            <person name="Tay Y."/>
            <person name="Dear P."/>
            <person name="Doerig C."/>
            <person name="Gruber A."/>
            <person name="Parkinson J."/>
            <person name="Shirley M."/>
            <person name="Wan K.L."/>
            <person name="Berriman M."/>
            <person name="Tomley F."/>
            <person name="Pain A."/>
        </authorList>
    </citation>
    <scope>NUCLEOTIDE SEQUENCE</scope>
    <source>
        <strain evidence="1">Houghton</strain>
    </source>
</reference>
<reference evidence="1" key="2">
    <citation type="submission" date="2013-10" db="EMBL/GenBank/DDBJ databases">
        <authorList>
            <person name="Aslett M."/>
        </authorList>
    </citation>
    <scope>NUCLEOTIDE SEQUENCE</scope>
    <source>
        <strain evidence="1">Houghton</strain>
    </source>
</reference>
<dbReference type="Proteomes" id="UP000018050">
    <property type="component" value="Unassembled WGS sequence"/>
</dbReference>
<dbReference type="GeneID" id="25271889"/>
<dbReference type="EMBL" id="HG673417">
    <property type="protein sequence ID" value="CDI83451.1"/>
    <property type="molecule type" value="Genomic_DNA"/>
</dbReference>
<evidence type="ECO:0000313" key="1">
    <source>
        <dbReference type="EMBL" id="CDI83451.1"/>
    </source>
</evidence>